<dbReference type="PROSITE" id="PS01044">
    <property type="entry name" value="SQUALEN_PHYTOEN_SYN_1"/>
    <property type="match status" value="1"/>
</dbReference>
<evidence type="ECO:0000313" key="3">
    <source>
        <dbReference type="Proteomes" id="UP001301152"/>
    </source>
</evidence>
<dbReference type="SFLD" id="SFLDG01018">
    <property type="entry name" value="Squalene/Phytoene_Synthase_Lik"/>
    <property type="match status" value="1"/>
</dbReference>
<evidence type="ECO:0000256" key="1">
    <source>
        <dbReference type="ARBA" id="ARBA00022679"/>
    </source>
</evidence>
<dbReference type="EC" id="2.5.1.103" evidence="2"/>
<comment type="caution">
    <text evidence="2">The sequence shown here is derived from an EMBL/GenBank/DDBJ whole genome shotgun (WGS) entry which is preliminary data.</text>
</comment>
<keyword evidence="1 2" id="KW-0808">Transferase</keyword>
<dbReference type="PANTHER" id="PTHR31480">
    <property type="entry name" value="BIFUNCTIONAL LYCOPENE CYCLASE/PHYTOENE SYNTHASE"/>
    <property type="match status" value="1"/>
</dbReference>
<dbReference type="PROSITE" id="PS01045">
    <property type="entry name" value="SQUALEN_PHYTOEN_SYN_2"/>
    <property type="match status" value="1"/>
</dbReference>
<accession>A0ABT3QCE5</accession>
<dbReference type="SFLD" id="SFLDG01212">
    <property type="entry name" value="Phytoene_synthase_like"/>
    <property type="match status" value="1"/>
</dbReference>
<dbReference type="EMBL" id="JAPIUZ010000001">
    <property type="protein sequence ID" value="MCX2562963.1"/>
    <property type="molecule type" value="Genomic_DNA"/>
</dbReference>
<keyword evidence="3" id="KW-1185">Reference proteome</keyword>
<dbReference type="InterPro" id="IPR033904">
    <property type="entry name" value="Trans_IPPS_HH"/>
</dbReference>
<dbReference type="CDD" id="cd00683">
    <property type="entry name" value="Trans_IPPS_HH"/>
    <property type="match status" value="1"/>
</dbReference>
<dbReference type="Proteomes" id="UP001301152">
    <property type="component" value="Unassembled WGS sequence"/>
</dbReference>
<dbReference type="InterPro" id="IPR008949">
    <property type="entry name" value="Isoprenoid_synthase_dom_sf"/>
</dbReference>
<sequence length="293" mass="32340">MIQTHETPTPLGCDPADLAWVEATVKQAGTSFAAGMRVLPPMRRYGMYALYAFCRVVDDIADGSAPLEQRRAELEAWHGRIAAMYSDNKAETPLDRVLLATIHFFALHQKDFDAVIDGMIMDAENSIVAPDEKTFDLYCDRVASAVGRMSVHIFGDSSDNAIKVAYHLGRALQITNILRDIAEDAARGRLYLPSELLTRFDVPADPVKAMYSPGLESVARILAERAKDHFRAAFTLMKRAPRKAMLPARIMGASYEATLNALCKRGWSSGVLLKRPDPAIAVRLGHLATSFFV</sequence>
<proteinExistence type="predicted"/>
<dbReference type="InterPro" id="IPR044843">
    <property type="entry name" value="Trans_IPPS_bact-type"/>
</dbReference>
<dbReference type="SFLD" id="SFLDS00005">
    <property type="entry name" value="Isoprenoid_Synthase_Type_I"/>
    <property type="match status" value="1"/>
</dbReference>
<evidence type="ECO:0000313" key="2">
    <source>
        <dbReference type="EMBL" id="MCX2562963.1"/>
    </source>
</evidence>
<gene>
    <name evidence="2" type="primary">hpnD</name>
    <name evidence="2" type="ORF">OQ497_03115</name>
</gene>
<dbReference type="InterPro" id="IPR002060">
    <property type="entry name" value="Squ/phyt_synthse"/>
</dbReference>
<dbReference type="NCBIfam" id="TIGR03465">
    <property type="entry name" value="HpnD"/>
    <property type="match status" value="1"/>
</dbReference>
<dbReference type="RefSeq" id="WP_086553605.1">
    <property type="nucleotide sequence ID" value="NZ_JAERKX010000011.1"/>
</dbReference>
<name>A0ABT3QCE5_9PROT</name>
<dbReference type="InterPro" id="IPR019845">
    <property type="entry name" value="Squalene/phytoene_synthase_CS"/>
</dbReference>
<reference evidence="2 3" key="1">
    <citation type="submission" date="2022-11" db="EMBL/GenBank/DDBJ databases">
        <title>Genome sequencing of Acetobacter type strain.</title>
        <authorList>
            <person name="Heo J."/>
            <person name="Lee D."/>
            <person name="Han B.-H."/>
            <person name="Hong S.-B."/>
            <person name="Kwon S.-W."/>
        </authorList>
    </citation>
    <scope>NUCLEOTIDE SEQUENCE [LARGE SCALE GENOMIC DNA]</scope>
    <source>
        <strain evidence="2 3">KACC 21253</strain>
    </source>
</reference>
<dbReference type="Gene3D" id="1.10.600.10">
    <property type="entry name" value="Farnesyl Diphosphate Synthase"/>
    <property type="match status" value="1"/>
</dbReference>
<dbReference type="GO" id="GO:0016740">
    <property type="term" value="F:transferase activity"/>
    <property type="evidence" value="ECO:0007669"/>
    <property type="project" value="UniProtKB-KW"/>
</dbReference>
<dbReference type="SUPFAM" id="SSF48576">
    <property type="entry name" value="Terpenoid synthases"/>
    <property type="match status" value="1"/>
</dbReference>
<protein>
    <submittedName>
        <fullName evidence="2">Presqualene diphosphate synthase HpnD</fullName>
        <ecNumber evidence="2">2.5.1.103</ecNumber>
    </submittedName>
</protein>
<dbReference type="InterPro" id="IPR017828">
    <property type="entry name" value="SQ_synth_HpnD-like"/>
</dbReference>
<dbReference type="Pfam" id="PF00494">
    <property type="entry name" value="SQS_PSY"/>
    <property type="match status" value="1"/>
</dbReference>
<organism evidence="2 3">
    <name type="scientific">Acetobacter thailandicus</name>
    <dbReference type="NCBI Taxonomy" id="1502842"/>
    <lineage>
        <taxon>Bacteria</taxon>
        <taxon>Pseudomonadati</taxon>
        <taxon>Pseudomonadota</taxon>
        <taxon>Alphaproteobacteria</taxon>
        <taxon>Acetobacterales</taxon>
        <taxon>Acetobacteraceae</taxon>
        <taxon>Acetobacter</taxon>
    </lineage>
</organism>